<feature type="domain" description="Methyltransferase" evidence="5">
    <location>
        <begin position="59"/>
        <end position="156"/>
    </location>
</feature>
<dbReference type="PANTHER" id="PTHR13610">
    <property type="entry name" value="METHYLTRANSFERASE DOMAIN-CONTAINING PROTEIN"/>
    <property type="match status" value="1"/>
</dbReference>
<dbReference type="InterPro" id="IPR026170">
    <property type="entry name" value="FAM173A/B"/>
</dbReference>
<feature type="signal peptide" evidence="4">
    <location>
        <begin position="1"/>
        <end position="19"/>
    </location>
</feature>
<dbReference type="GO" id="GO:0032259">
    <property type="term" value="P:methylation"/>
    <property type="evidence" value="ECO:0007669"/>
    <property type="project" value="UniProtKB-KW"/>
</dbReference>
<evidence type="ECO:0000313" key="6">
    <source>
        <dbReference type="EMBL" id="PAX06718.1"/>
    </source>
</evidence>
<dbReference type="InterPro" id="IPR025714">
    <property type="entry name" value="Methyltranfer_dom"/>
</dbReference>
<dbReference type="Gene3D" id="3.40.50.150">
    <property type="entry name" value="Vaccinia Virus protein VP39"/>
    <property type="match status" value="1"/>
</dbReference>
<dbReference type="OrthoDB" id="281208at2"/>
<dbReference type="InterPro" id="IPR029063">
    <property type="entry name" value="SAM-dependent_MTases_sf"/>
</dbReference>
<reference evidence="7" key="1">
    <citation type="submission" date="2017-09" db="EMBL/GenBank/DDBJ databases">
        <authorList>
            <person name="Feng G."/>
            <person name="Zhu H."/>
        </authorList>
    </citation>
    <scope>NUCLEOTIDE SEQUENCE [LARGE SCALE GENOMIC DNA]</scope>
    <source>
        <strain evidence="7">1PNM-20</strain>
    </source>
</reference>
<name>A0A2A2SBT4_9SPHN</name>
<dbReference type="RefSeq" id="WP_095999463.1">
    <property type="nucleotide sequence ID" value="NZ_NSLI01000005.1"/>
</dbReference>
<feature type="chain" id="PRO_5012223535" evidence="4">
    <location>
        <begin position="20"/>
        <end position="255"/>
    </location>
</feature>
<sequence>MLKVTAALFAAVLATSVTVPMFSPPVREVERDVPYVPTPQPVVDAMLKLAGVRSSDYHIDLGCGDGRIVVTAAKRYGTRGLGVDIDPKRISEARFNAEVAGVLTQVEFRRADLFETDIARADVLTLYLLPSVNMRLRPTILARLKPGTRVVSHDFDMGDWPADQRLRVPEEGSDIYLWIVPANVAGRWRVTGPAGRSHDLQFEQRFQRLDVGGAQGRVTGDRVTFTLPDGARFDGRVQGETITGANGWRAVRIGD</sequence>
<dbReference type="Proteomes" id="UP000218151">
    <property type="component" value="Unassembled WGS sequence"/>
</dbReference>
<comment type="caution">
    <text evidence="6">The sequence shown here is derived from an EMBL/GenBank/DDBJ whole genome shotgun (WGS) entry which is preliminary data.</text>
</comment>
<dbReference type="AlphaFoldDB" id="A0A2A2SBT4"/>
<dbReference type="PANTHER" id="PTHR13610:SF11">
    <property type="entry name" value="METHYLTRANSFERASE DOMAIN-CONTAINING PROTEIN"/>
    <property type="match status" value="1"/>
</dbReference>
<keyword evidence="7" id="KW-1185">Reference proteome</keyword>
<keyword evidence="3" id="KW-0949">S-adenosyl-L-methionine</keyword>
<evidence type="ECO:0000256" key="2">
    <source>
        <dbReference type="ARBA" id="ARBA00022679"/>
    </source>
</evidence>
<dbReference type="EMBL" id="NSLI01000005">
    <property type="protein sequence ID" value="PAX06718.1"/>
    <property type="molecule type" value="Genomic_DNA"/>
</dbReference>
<dbReference type="Pfam" id="PF13847">
    <property type="entry name" value="Methyltransf_31"/>
    <property type="match status" value="1"/>
</dbReference>
<proteinExistence type="predicted"/>
<dbReference type="GO" id="GO:0016279">
    <property type="term" value="F:protein-lysine N-methyltransferase activity"/>
    <property type="evidence" value="ECO:0007669"/>
    <property type="project" value="InterPro"/>
</dbReference>
<gene>
    <name evidence="6" type="ORF">CKY28_16455</name>
</gene>
<organism evidence="6 7">
    <name type="scientific">Sphingomonas lenta</name>
    <dbReference type="NCBI Taxonomy" id="1141887"/>
    <lineage>
        <taxon>Bacteria</taxon>
        <taxon>Pseudomonadati</taxon>
        <taxon>Pseudomonadota</taxon>
        <taxon>Alphaproteobacteria</taxon>
        <taxon>Sphingomonadales</taxon>
        <taxon>Sphingomonadaceae</taxon>
        <taxon>Sphingomonas</taxon>
    </lineage>
</organism>
<evidence type="ECO:0000259" key="5">
    <source>
        <dbReference type="Pfam" id="PF13847"/>
    </source>
</evidence>
<evidence type="ECO:0000313" key="7">
    <source>
        <dbReference type="Proteomes" id="UP000218151"/>
    </source>
</evidence>
<keyword evidence="1 6" id="KW-0489">Methyltransferase</keyword>
<dbReference type="SUPFAM" id="SSF53335">
    <property type="entry name" value="S-adenosyl-L-methionine-dependent methyltransferases"/>
    <property type="match status" value="1"/>
</dbReference>
<evidence type="ECO:0000256" key="3">
    <source>
        <dbReference type="ARBA" id="ARBA00022691"/>
    </source>
</evidence>
<keyword evidence="4" id="KW-0732">Signal</keyword>
<evidence type="ECO:0000256" key="4">
    <source>
        <dbReference type="SAM" id="SignalP"/>
    </source>
</evidence>
<keyword evidence="2 6" id="KW-0808">Transferase</keyword>
<evidence type="ECO:0000256" key="1">
    <source>
        <dbReference type="ARBA" id="ARBA00022603"/>
    </source>
</evidence>
<accession>A0A2A2SBT4</accession>
<protein>
    <submittedName>
        <fullName evidence="6">SAM-dependent methyltransferase</fullName>
    </submittedName>
</protein>
<dbReference type="CDD" id="cd02440">
    <property type="entry name" value="AdoMet_MTases"/>
    <property type="match status" value="1"/>
</dbReference>